<dbReference type="PANTHER" id="PTHR46268">
    <property type="entry name" value="STRESS RESPONSE PROTEIN NHAX"/>
    <property type="match status" value="1"/>
</dbReference>
<sequence>MLHLRTVVVALDLSPGSEAALVRASDLAERSGATLHLLHADVLFRSSGDGAPDASPSSALRVRVERFAADALGLDGPQALDRLGPTVAVVRDVTAPAAVLRYAAEAGADLLVVGTHGRGGVARLLLGSVAEAVVAAAPCPVLTVPSRGAAPPPSPEAPVVVAVDFSERSRTALAAGYALAELYGAAVELVHARRPARGAGADSDAEVRERLAEFARSVPGPEPAALHVVRGAPSRAVPAWAAERGAGALVLGTHGRTGIAHAVIGSVAEASLRRAPCPVLTLKQTERLGAAPPRPTLASD</sequence>
<comment type="caution">
    <text evidence="3">The sequence shown here is derived from an EMBL/GenBank/DDBJ whole genome shotgun (WGS) entry which is preliminary data.</text>
</comment>
<feature type="domain" description="UspA" evidence="2">
    <location>
        <begin position="159"/>
        <end position="282"/>
    </location>
</feature>
<dbReference type="InterPro" id="IPR014729">
    <property type="entry name" value="Rossmann-like_a/b/a_fold"/>
</dbReference>
<dbReference type="PANTHER" id="PTHR46268:SF6">
    <property type="entry name" value="UNIVERSAL STRESS PROTEIN UP12"/>
    <property type="match status" value="1"/>
</dbReference>
<evidence type="ECO:0000259" key="2">
    <source>
        <dbReference type="Pfam" id="PF00582"/>
    </source>
</evidence>
<dbReference type="PRINTS" id="PR01438">
    <property type="entry name" value="UNVRSLSTRESS"/>
</dbReference>
<evidence type="ECO:0000256" key="1">
    <source>
        <dbReference type="ARBA" id="ARBA00008791"/>
    </source>
</evidence>
<dbReference type="Pfam" id="PF00582">
    <property type="entry name" value="Usp"/>
    <property type="match status" value="2"/>
</dbReference>
<reference evidence="3 4" key="1">
    <citation type="submission" date="2023-09" db="EMBL/GenBank/DDBJ databases">
        <authorList>
            <person name="Rey-Velasco X."/>
        </authorList>
    </citation>
    <scope>NUCLEOTIDE SEQUENCE [LARGE SCALE GENOMIC DNA]</scope>
    <source>
        <strain evidence="3 4">F394</strain>
    </source>
</reference>
<comment type="similarity">
    <text evidence="1">Belongs to the universal stress protein A family.</text>
</comment>
<dbReference type="InterPro" id="IPR006016">
    <property type="entry name" value="UspA"/>
</dbReference>
<dbReference type="SUPFAM" id="SSF52402">
    <property type="entry name" value="Adenine nucleotide alpha hydrolases-like"/>
    <property type="match status" value="2"/>
</dbReference>
<protein>
    <submittedName>
        <fullName evidence="3">Universal stress protein</fullName>
    </submittedName>
</protein>
<feature type="domain" description="UspA" evidence="2">
    <location>
        <begin position="5"/>
        <end position="145"/>
    </location>
</feature>
<dbReference type="Gene3D" id="3.40.50.620">
    <property type="entry name" value="HUPs"/>
    <property type="match status" value="2"/>
</dbReference>
<organism evidence="3 4">
    <name type="scientific">Rubrivirga litoralis</name>
    <dbReference type="NCBI Taxonomy" id="3075598"/>
    <lineage>
        <taxon>Bacteria</taxon>
        <taxon>Pseudomonadati</taxon>
        <taxon>Rhodothermota</taxon>
        <taxon>Rhodothermia</taxon>
        <taxon>Rhodothermales</taxon>
        <taxon>Rubricoccaceae</taxon>
        <taxon>Rubrivirga</taxon>
    </lineage>
</organism>
<keyword evidence="4" id="KW-1185">Reference proteome</keyword>
<gene>
    <name evidence="3" type="ORF">RM540_03730</name>
</gene>
<evidence type="ECO:0000313" key="3">
    <source>
        <dbReference type="EMBL" id="MDT0630848.1"/>
    </source>
</evidence>
<name>A0ABU3BNK3_9BACT</name>
<dbReference type="CDD" id="cd00293">
    <property type="entry name" value="USP-like"/>
    <property type="match status" value="2"/>
</dbReference>
<dbReference type="RefSeq" id="WP_311662184.1">
    <property type="nucleotide sequence ID" value="NZ_JAVRHT010000005.1"/>
</dbReference>
<accession>A0ABU3BNK3</accession>
<proteinExistence type="inferred from homology"/>
<evidence type="ECO:0000313" key="4">
    <source>
        <dbReference type="Proteomes" id="UP001267426"/>
    </source>
</evidence>
<dbReference type="Proteomes" id="UP001267426">
    <property type="component" value="Unassembled WGS sequence"/>
</dbReference>
<dbReference type="EMBL" id="JAVRHT010000005">
    <property type="protein sequence ID" value="MDT0630848.1"/>
    <property type="molecule type" value="Genomic_DNA"/>
</dbReference>
<dbReference type="InterPro" id="IPR006015">
    <property type="entry name" value="Universal_stress_UspA"/>
</dbReference>